<evidence type="ECO:0000313" key="2">
    <source>
        <dbReference type="Proteomes" id="UP001597387"/>
    </source>
</evidence>
<dbReference type="SUPFAM" id="SSF53335">
    <property type="entry name" value="S-adenosyl-L-methionine-dependent methyltransferases"/>
    <property type="match status" value="1"/>
</dbReference>
<dbReference type="Proteomes" id="UP001597387">
    <property type="component" value="Unassembled WGS sequence"/>
</dbReference>
<keyword evidence="1" id="KW-0808">Transferase</keyword>
<dbReference type="Pfam" id="PF13489">
    <property type="entry name" value="Methyltransf_23"/>
    <property type="match status" value="1"/>
</dbReference>
<dbReference type="GO" id="GO:0032259">
    <property type="term" value="P:methylation"/>
    <property type="evidence" value="ECO:0007669"/>
    <property type="project" value="UniProtKB-KW"/>
</dbReference>
<dbReference type="RefSeq" id="WP_255905377.1">
    <property type="nucleotide sequence ID" value="NZ_JAFMZO010000005.1"/>
</dbReference>
<comment type="caution">
    <text evidence="1">The sequence shown here is derived from an EMBL/GenBank/DDBJ whole genome shotgun (WGS) entry which is preliminary data.</text>
</comment>
<accession>A0ABW4ZG86</accession>
<keyword evidence="1" id="KW-0489">Methyltransferase</keyword>
<keyword evidence="2" id="KW-1185">Reference proteome</keyword>
<dbReference type="EMBL" id="JBHUHZ010000001">
    <property type="protein sequence ID" value="MFD2161029.1"/>
    <property type="molecule type" value="Genomic_DNA"/>
</dbReference>
<name>A0ABW4ZG86_9SPHI</name>
<sequence>MSIYKKEYFNDEIFSTDYSFLASVISEVYKPRRIIEFGCGPGHLAKAFADQGISVTAIDGYADPDFADLENIEFIRMDLNDPDLHHPLFDNPYDLAVCTEVAEHLNPESSASLIKMLTKSAPVVIFSAAVPEQGGHGHINCQSRVFWHDLFVKDHYLLMNSLRTRLRDNSDLAIWYRLNVLDYVSEQNQSLTKDVWATITRNLLSDESYSSSMYYKRTNEAQIFQAYLNYPLVREYMSLRKFFKKLLR</sequence>
<organism evidence="1 2">
    <name type="scientific">Paradesertivirga mongoliensis</name>
    <dbReference type="NCBI Taxonomy" id="2100740"/>
    <lineage>
        <taxon>Bacteria</taxon>
        <taxon>Pseudomonadati</taxon>
        <taxon>Bacteroidota</taxon>
        <taxon>Sphingobacteriia</taxon>
        <taxon>Sphingobacteriales</taxon>
        <taxon>Sphingobacteriaceae</taxon>
        <taxon>Paradesertivirga</taxon>
    </lineage>
</organism>
<gene>
    <name evidence="1" type="ORF">ACFSJU_01395</name>
</gene>
<dbReference type="InterPro" id="IPR029063">
    <property type="entry name" value="SAM-dependent_MTases_sf"/>
</dbReference>
<proteinExistence type="predicted"/>
<dbReference type="CDD" id="cd02440">
    <property type="entry name" value="AdoMet_MTases"/>
    <property type="match status" value="1"/>
</dbReference>
<dbReference type="GO" id="GO:0061542">
    <property type="term" value="F:3-demethylubiquinol 3-O-methyltransferase activity"/>
    <property type="evidence" value="ECO:0007669"/>
    <property type="project" value="UniProtKB-EC"/>
</dbReference>
<dbReference type="EC" id="2.1.1.222" evidence="1"/>
<dbReference type="EC" id="2.1.1.64" evidence="1"/>
<evidence type="ECO:0000313" key="1">
    <source>
        <dbReference type="EMBL" id="MFD2161029.1"/>
    </source>
</evidence>
<reference evidence="2" key="1">
    <citation type="journal article" date="2019" name="Int. J. Syst. Evol. Microbiol.">
        <title>The Global Catalogue of Microorganisms (GCM) 10K type strain sequencing project: providing services to taxonomists for standard genome sequencing and annotation.</title>
        <authorList>
            <consortium name="The Broad Institute Genomics Platform"/>
            <consortium name="The Broad Institute Genome Sequencing Center for Infectious Disease"/>
            <person name="Wu L."/>
            <person name="Ma J."/>
        </authorList>
    </citation>
    <scope>NUCLEOTIDE SEQUENCE [LARGE SCALE GENOMIC DNA]</scope>
    <source>
        <strain evidence="2">KCTC 42217</strain>
    </source>
</reference>
<dbReference type="GO" id="GO:0102208">
    <property type="term" value="F:2-polyprenyl-6-hydroxyphenol methylase activity"/>
    <property type="evidence" value="ECO:0007669"/>
    <property type="project" value="UniProtKB-EC"/>
</dbReference>
<protein>
    <submittedName>
        <fullName evidence="1">Class I SAM-dependent methyltransferase</fullName>
        <ecNumber evidence="1">2.1.1.222</ecNumber>
        <ecNumber evidence="1">2.1.1.64</ecNumber>
    </submittedName>
</protein>
<dbReference type="Gene3D" id="3.40.50.150">
    <property type="entry name" value="Vaccinia Virus protein VP39"/>
    <property type="match status" value="1"/>
</dbReference>